<evidence type="ECO:0000259" key="8">
    <source>
        <dbReference type="PROSITE" id="PS51007"/>
    </source>
</evidence>
<proteinExistence type="predicted"/>
<keyword evidence="2 4" id="KW-0479">Metal-binding</keyword>
<evidence type="ECO:0000256" key="5">
    <source>
        <dbReference type="SAM" id="MobiDB-lite"/>
    </source>
</evidence>
<dbReference type="PROSITE" id="PS50222">
    <property type="entry name" value="EF_HAND_2"/>
    <property type="match status" value="1"/>
</dbReference>
<feature type="signal peptide" evidence="6">
    <location>
        <begin position="1"/>
        <end position="21"/>
    </location>
</feature>
<protein>
    <submittedName>
        <fullName evidence="9">MopE-related protein</fullName>
    </submittedName>
</protein>
<dbReference type="Pfam" id="PF00036">
    <property type="entry name" value="EF-hand_1"/>
    <property type="match status" value="1"/>
</dbReference>
<dbReference type="Pfam" id="PF11617">
    <property type="entry name" value="Cu-binding_MopE"/>
    <property type="match status" value="1"/>
</dbReference>
<dbReference type="Gene3D" id="1.10.760.10">
    <property type="entry name" value="Cytochrome c-like domain"/>
    <property type="match status" value="1"/>
</dbReference>
<dbReference type="Proteomes" id="UP001217485">
    <property type="component" value="Unassembled WGS sequence"/>
</dbReference>
<dbReference type="SMART" id="SM00054">
    <property type="entry name" value="EFh"/>
    <property type="match status" value="1"/>
</dbReference>
<organism evidence="9 10">
    <name type="scientific">Sorangium atrum</name>
    <dbReference type="NCBI Taxonomy" id="2995308"/>
    <lineage>
        <taxon>Bacteria</taxon>
        <taxon>Pseudomonadati</taxon>
        <taxon>Myxococcota</taxon>
        <taxon>Polyangia</taxon>
        <taxon>Polyangiales</taxon>
        <taxon>Polyangiaceae</taxon>
        <taxon>Sorangium</taxon>
    </lineage>
</organism>
<name>A0ABT5CCP6_9BACT</name>
<dbReference type="InterPro" id="IPR021655">
    <property type="entry name" value="Put_metal-bd"/>
</dbReference>
<evidence type="ECO:0000256" key="4">
    <source>
        <dbReference type="PROSITE-ProRule" id="PRU00433"/>
    </source>
</evidence>
<dbReference type="InterPro" id="IPR036909">
    <property type="entry name" value="Cyt_c-like_dom_sf"/>
</dbReference>
<accession>A0ABT5CCP6</accession>
<feature type="domain" description="Cytochrome c" evidence="8">
    <location>
        <begin position="219"/>
        <end position="314"/>
    </location>
</feature>
<keyword evidence="1 4" id="KW-0349">Heme</keyword>
<dbReference type="CDD" id="cd00051">
    <property type="entry name" value="EFh"/>
    <property type="match status" value="1"/>
</dbReference>
<evidence type="ECO:0000256" key="6">
    <source>
        <dbReference type="SAM" id="SignalP"/>
    </source>
</evidence>
<evidence type="ECO:0000259" key="7">
    <source>
        <dbReference type="PROSITE" id="PS50222"/>
    </source>
</evidence>
<evidence type="ECO:0000256" key="1">
    <source>
        <dbReference type="ARBA" id="ARBA00022617"/>
    </source>
</evidence>
<dbReference type="PROSITE" id="PS00018">
    <property type="entry name" value="EF_HAND_1"/>
    <property type="match status" value="1"/>
</dbReference>
<dbReference type="InterPro" id="IPR002048">
    <property type="entry name" value="EF_hand_dom"/>
</dbReference>
<dbReference type="PROSITE" id="PS51007">
    <property type="entry name" value="CYTC"/>
    <property type="match status" value="1"/>
</dbReference>
<reference evidence="9 10" key="1">
    <citation type="submission" date="2023-01" db="EMBL/GenBank/DDBJ databases">
        <title>Minimal conservation of predation-associated metabolite biosynthetic gene clusters underscores biosynthetic potential of Myxococcota including descriptions for ten novel species: Archangium lansinium sp. nov., Myxococcus landrumus sp. nov., Nannocystis bai.</title>
        <authorList>
            <person name="Ahearne A."/>
            <person name="Stevens C."/>
            <person name="Dowd S."/>
        </authorList>
    </citation>
    <scope>NUCLEOTIDE SEQUENCE [LARGE SCALE GENOMIC DNA]</scope>
    <source>
        <strain evidence="9 10">WIWO2</strain>
    </source>
</reference>
<comment type="caution">
    <text evidence="9">The sequence shown here is derived from an EMBL/GenBank/DDBJ whole genome shotgun (WGS) entry which is preliminary data.</text>
</comment>
<feature type="chain" id="PRO_5046154604" evidence="6">
    <location>
        <begin position="22"/>
        <end position="333"/>
    </location>
</feature>
<evidence type="ECO:0000256" key="3">
    <source>
        <dbReference type="ARBA" id="ARBA00023004"/>
    </source>
</evidence>
<gene>
    <name evidence="9" type="ORF">POL72_41190</name>
</gene>
<dbReference type="SUPFAM" id="SSF46626">
    <property type="entry name" value="Cytochrome c"/>
    <property type="match status" value="1"/>
</dbReference>
<dbReference type="EMBL" id="JAQNDK010000005">
    <property type="protein sequence ID" value="MDC0684210.1"/>
    <property type="molecule type" value="Genomic_DNA"/>
</dbReference>
<feature type="domain" description="EF-hand" evidence="7">
    <location>
        <begin position="130"/>
        <end position="165"/>
    </location>
</feature>
<dbReference type="SUPFAM" id="SSF47473">
    <property type="entry name" value="EF-hand"/>
    <property type="match status" value="1"/>
</dbReference>
<sequence>MTQSPRSTLLALALASFAAFAPACGDDDGVTPIGTGGAGGDPPAGTGGAGGEEPAGTGGAGATGAGGQPVGDEDSDHDRDGLTPRAGDCDDFNNTVHPGAEERNFDNIDSDCDGSDAPGKTLVWSAGEDPAQPDLVDALALMDADGDGQISFEEFSAACAESAMLAGTARPGVVQVHASCSGNNSCRGMVYQSWNELYEHSCRAVNGCEGWSCVETAEDQDRDGPAAFKAATCDHCHSAAAGKFSVKVPPGEDVSAFLADFWERRSDPYLQAIIAFGIDGATPEGTAYANMPGSYHVLSRSEMDRLIAYLRTLTPEGDNFEQVPTPDPIDPGN</sequence>
<keyword evidence="3 4" id="KW-0408">Iron</keyword>
<evidence type="ECO:0000313" key="9">
    <source>
        <dbReference type="EMBL" id="MDC0684210.1"/>
    </source>
</evidence>
<feature type="compositionally biased region" description="Gly residues" evidence="5">
    <location>
        <begin position="34"/>
        <end position="69"/>
    </location>
</feature>
<dbReference type="InterPro" id="IPR018247">
    <property type="entry name" value="EF_Hand_1_Ca_BS"/>
</dbReference>
<evidence type="ECO:0000256" key="2">
    <source>
        <dbReference type="ARBA" id="ARBA00022723"/>
    </source>
</evidence>
<dbReference type="RefSeq" id="WP_272102334.1">
    <property type="nucleotide sequence ID" value="NZ_JAQNDK010000005.1"/>
</dbReference>
<evidence type="ECO:0000313" key="10">
    <source>
        <dbReference type="Proteomes" id="UP001217485"/>
    </source>
</evidence>
<dbReference type="Pfam" id="PF00034">
    <property type="entry name" value="Cytochrom_C"/>
    <property type="match status" value="1"/>
</dbReference>
<keyword evidence="10" id="KW-1185">Reference proteome</keyword>
<dbReference type="Gene3D" id="1.10.238.10">
    <property type="entry name" value="EF-hand"/>
    <property type="match status" value="1"/>
</dbReference>
<keyword evidence="6" id="KW-0732">Signal</keyword>
<dbReference type="InterPro" id="IPR011992">
    <property type="entry name" value="EF-hand-dom_pair"/>
</dbReference>
<feature type="region of interest" description="Disordered" evidence="5">
    <location>
        <begin position="23"/>
        <end position="113"/>
    </location>
</feature>
<dbReference type="InterPro" id="IPR009056">
    <property type="entry name" value="Cyt_c-like_dom"/>
</dbReference>